<dbReference type="Proteomes" id="UP000661691">
    <property type="component" value="Unassembled WGS sequence"/>
</dbReference>
<gene>
    <name evidence="3" type="ORF">IC620_08085</name>
</gene>
<dbReference type="AlphaFoldDB" id="A0A926RU01"/>
<feature type="transmembrane region" description="Helical" evidence="1">
    <location>
        <begin position="68"/>
        <end position="90"/>
    </location>
</feature>
<dbReference type="Pfam" id="PF25842">
    <property type="entry name" value="NfeD_TM"/>
    <property type="match status" value="1"/>
</dbReference>
<proteinExistence type="predicted"/>
<dbReference type="InterPro" id="IPR012340">
    <property type="entry name" value="NA-bd_OB-fold"/>
</dbReference>
<name>A0A926RU01_9BACL</name>
<comment type="caution">
    <text evidence="3">The sequence shown here is derived from an EMBL/GenBank/DDBJ whole genome shotgun (WGS) entry which is preliminary data.</text>
</comment>
<dbReference type="InterPro" id="IPR058653">
    <property type="entry name" value="NfeD2_TM"/>
</dbReference>
<evidence type="ECO:0000256" key="1">
    <source>
        <dbReference type="SAM" id="Phobius"/>
    </source>
</evidence>
<keyword evidence="4" id="KW-1185">Reference proteome</keyword>
<dbReference type="Gene3D" id="2.40.50.140">
    <property type="entry name" value="Nucleic acid-binding proteins"/>
    <property type="match status" value="1"/>
</dbReference>
<evidence type="ECO:0000259" key="2">
    <source>
        <dbReference type="Pfam" id="PF25842"/>
    </source>
</evidence>
<keyword evidence="1" id="KW-1133">Transmembrane helix</keyword>
<feature type="domain" description="Membrane protein NfeD2 N-terminal transmembrane" evidence="2">
    <location>
        <begin position="1"/>
        <end position="99"/>
    </location>
</feature>
<feature type="transmembrane region" description="Helical" evidence="1">
    <location>
        <begin position="7"/>
        <end position="29"/>
    </location>
</feature>
<keyword evidence="1" id="KW-0812">Transmembrane</keyword>
<dbReference type="EMBL" id="JACXAH010000010">
    <property type="protein sequence ID" value="MBD1372313.1"/>
    <property type="molecule type" value="Genomic_DNA"/>
</dbReference>
<feature type="transmembrane region" description="Helical" evidence="1">
    <location>
        <begin position="41"/>
        <end position="61"/>
    </location>
</feature>
<reference evidence="3" key="1">
    <citation type="submission" date="2020-09" db="EMBL/GenBank/DDBJ databases">
        <title>A novel bacterium of genus Hazenella, isolated from South China Sea.</title>
        <authorList>
            <person name="Huang H."/>
            <person name="Mo K."/>
            <person name="Hu Y."/>
        </authorList>
    </citation>
    <scope>NUCLEOTIDE SEQUENCE</scope>
    <source>
        <strain evidence="3">IB182357</strain>
    </source>
</reference>
<organism evidence="3 4">
    <name type="scientific">Polycladospora coralii</name>
    <dbReference type="NCBI Taxonomy" id="2771432"/>
    <lineage>
        <taxon>Bacteria</taxon>
        <taxon>Bacillati</taxon>
        <taxon>Bacillota</taxon>
        <taxon>Bacilli</taxon>
        <taxon>Bacillales</taxon>
        <taxon>Thermoactinomycetaceae</taxon>
        <taxon>Polycladospora</taxon>
    </lineage>
</organism>
<protein>
    <submittedName>
        <fullName evidence="3">NfeD family protein</fullName>
    </submittedName>
</protein>
<sequence length="175" mass="19150">METIFWYCLAGGILFAISTLLLGDLLSGIVEALFEWGIPFLHPYTIVGSITVFGGAGLILLRTTEQAHVVIILIAAGIAFFSHYLLYIFYVKPIQNSENSTAFRFSDLVGREGEVTISVPEAGYGEVMIFTSAGHTNQIAASHQHTPIPEGTLVKVVATREHTLYVVPHSPMERN</sequence>
<evidence type="ECO:0000313" key="4">
    <source>
        <dbReference type="Proteomes" id="UP000661691"/>
    </source>
</evidence>
<accession>A0A926RU01</accession>
<keyword evidence="1" id="KW-0472">Membrane</keyword>
<evidence type="ECO:0000313" key="3">
    <source>
        <dbReference type="EMBL" id="MBD1372313.1"/>
    </source>
</evidence>